<feature type="region of interest" description="Disordered" evidence="1">
    <location>
        <begin position="42"/>
        <end position="66"/>
    </location>
</feature>
<keyword evidence="3" id="KW-1185">Reference proteome</keyword>
<accession>A0AAV3R9A9</accession>
<name>A0AAV3R9A9_LITER</name>
<gene>
    <name evidence="2" type="ORF">LIER_26699</name>
</gene>
<sequence length="66" mass="7314">MKEEGFSGRGYAGDSTMKSQMDASSLGFIKRRGPFQIQTIGGNEVRGRRPGKSRTMMARQRNDCNA</sequence>
<dbReference type="Proteomes" id="UP001454036">
    <property type="component" value="Unassembled WGS sequence"/>
</dbReference>
<comment type="caution">
    <text evidence="2">The sequence shown here is derived from an EMBL/GenBank/DDBJ whole genome shotgun (WGS) entry which is preliminary data.</text>
</comment>
<protein>
    <submittedName>
        <fullName evidence="2">Uncharacterized protein</fullName>
    </submittedName>
</protein>
<proteinExistence type="predicted"/>
<dbReference type="EMBL" id="BAABME010008394">
    <property type="protein sequence ID" value="GAA0172987.1"/>
    <property type="molecule type" value="Genomic_DNA"/>
</dbReference>
<dbReference type="AlphaFoldDB" id="A0AAV3R9A9"/>
<organism evidence="2 3">
    <name type="scientific">Lithospermum erythrorhizon</name>
    <name type="common">Purple gromwell</name>
    <name type="synonym">Lithospermum officinale var. erythrorhizon</name>
    <dbReference type="NCBI Taxonomy" id="34254"/>
    <lineage>
        <taxon>Eukaryota</taxon>
        <taxon>Viridiplantae</taxon>
        <taxon>Streptophyta</taxon>
        <taxon>Embryophyta</taxon>
        <taxon>Tracheophyta</taxon>
        <taxon>Spermatophyta</taxon>
        <taxon>Magnoliopsida</taxon>
        <taxon>eudicotyledons</taxon>
        <taxon>Gunneridae</taxon>
        <taxon>Pentapetalae</taxon>
        <taxon>asterids</taxon>
        <taxon>lamiids</taxon>
        <taxon>Boraginales</taxon>
        <taxon>Boraginaceae</taxon>
        <taxon>Boraginoideae</taxon>
        <taxon>Lithospermeae</taxon>
        <taxon>Lithospermum</taxon>
    </lineage>
</organism>
<evidence type="ECO:0000256" key="1">
    <source>
        <dbReference type="SAM" id="MobiDB-lite"/>
    </source>
</evidence>
<evidence type="ECO:0000313" key="2">
    <source>
        <dbReference type="EMBL" id="GAA0172987.1"/>
    </source>
</evidence>
<reference evidence="2 3" key="1">
    <citation type="submission" date="2024-01" db="EMBL/GenBank/DDBJ databases">
        <title>The complete chloroplast genome sequence of Lithospermum erythrorhizon: insights into the phylogenetic relationship among Boraginaceae species and the maternal lineages of purple gromwells.</title>
        <authorList>
            <person name="Okada T."/>
            <person name="Watanabe K."/>
        </authorList>
    </citation>
    <scope>NUCLEOTIDE SEQUENCE [LARGE SCALE GENOMIC DNA]</scope>
</reference>
<evidence type="ECO:0000313" key="3">
    <source>
        <dbReference type="Proteomes" id="UP001454036"/>
    </source>
</evidence>